<organism evidence="1 2">
    <name type="scientific">Wandonia haliotis</name>
    <dbReference type="NCBI Taxonomy" id="574963"/>
    <lineage>
        <taxon>Bacteria</taxon>
        <taxon>Pseudomonadati</taxon>
        <taxon>Bacteroidota</taxon>
        <taxon>Flavobacteriia</taxon>
        <taxon>Flavobacteriales</taxon>
        <taxon>Crocinitomicaceae</taxon>
        <taxon>Wandonia</taxon>
    </lineage>
</organism>
<sequence length="240" mass="28939">MNQCWSQNSSILTEFDEFYHKVYVNRQLWKSQHYLSIYGDRFIELDSNLYHKIYPNNDEYETIVFKKIDSISSLYDFDFYEFYFKERCSSINDKEFNHEMKQLHEDFDKTEDYIPCTCCLRLGGTTSSGKHPKIPDCEYKLGLIGFAKDYTNTTRIYFISGSCIFLDDFETVFFDKYGITDSTVEFMIKLLFWRTNLYESDDRIIELKKIRSKKWKLLLKDEITEKSVKLNKKRRNLKIN</sequence>
<name>A0ABN1MRQ3_9FLAO</name>
<reference evidence="1 2" key="1">
    <citation type="journal article" date="2019" name="Int. J. Syst. Evol. Microbiol.">
        <title>The Global Catalogue of Microorganisms (GCM) 10K type strain sequencing project: providing services to taxonomists for standard genome sequencing and annotation.</title>
        <authorList>
            <consortium name="The Broad Institute Genomics Platform"/>
            <consortium name="The Broad Institute Genome Sequencing Center for Infectious Disease"/>
            <person name="Wu L."/>
            <person name="Ma J."/>
        </authorList>
    </citation>
    <scope>NUCLEOTIDE SEQUENCE [LARGE SCALE GENOMIC DNA]</scope>
    <source>
        <strain evidence="1 2">JCM 16083</strain>
    </source>
</reference>
<evidence type="ECO:0000313" key="2">
    <source>
        <dbReference type="Proteomes" id="UP001501126"/>
    </source>
</evidence>
<evidence type="ECO:0000313" key="1">
    <source>
        <dbReference type="EMBL" id="GAA0876028.1"/>
    </source>
</evidence>
<dbReference type="Proteomes" id="UP001501126">
    <property type="component" value="Unassembled WGS sequence"/>
</dbReference>
<comment type="caution">
    <text evidence="1">The sequence shown here is derived from an EMBL/GenBank/DDBJ whole genome shotgun (WGS) entry which is preliminary data.</text>
</comment>
<proteinExistence type="predicted"/>
<accession>A0ABN1MRQ3</accession>
<gene>
    <name evidence="1" type="ORF">GCM10009118_24380</name>
</gene>
<dbReference type="EMBL" id="BAAAFH010000020">
    <property type="protein sequence ID" value="GAA0876028.1"/>
    <property type="molecule type" value="Genomic_DNA"/>
</dbReference>
<protein>
    <submittedName>
        <fullName evidence="1">Uncharacterized protein</fullName>
    </submittedName>
</protein>
<keyword evidence="2" id="KW-1185">Reference proteome</keyword>